<feature type="compositionally biased region" description="Basic and acidic residues" evidence="1">
    <location>
        <begin position="36"/>
        <end position="54"/>
    </location>
</feature>
<dbReference type="STRING" id="1385510.GCA_000425205_03653"/>
<evidence type="ECO:0000313" key="3">
    <source>
        <dbReference type="Proteomes" id="UP000030528"/>
    </source>
</evidence>
<evidence type="ECO:0000313" key="2">
    <source>
        <dbReference type="EMBL" id="KGX88672.1"/>
    </source>
</evidence>
<dbReference type="eggNOG" id="ENOG502ZWT3">
    <property type="taxonomic scope" value="Bacteria"/>
</dbReference>
<dbReference type="OrthoDB" id="2352213at2"/>
<reference evidence="2 3" key="1">
    <citation type="submission" date="2013-08" db="EMBL/GenBank/DDBJ databases">
        <authorList>
            <person name="Huang J."/>
            <person name="Wang G."/>
        </authorList>
    </citation>
    <scope>NUCLEOTIDE SEQUENCE [LARGE SCALE GENOMIC DNA]</scope>
    <source>
        <strain evidence="2 3">JSM 076056</strain>
    </source>
</reference>
<keyword evidence="3" id="KW-1185">Reference proteome</keyword>
<comment type="caution">
    <text evidence="2">The sequence shown here is derived from an EMBL/GenBank/DDBJ whole genome shotgun (WGS) entry which is preliminary data.</text>
</comment>
<dbReference type="EMBL" id="AVPE01000026">
    <property type="protein sequence ID" value="KGX88672.1"/>
    <property type="molecule type" value="Genomic_DNA"/>
</dbReference>
<dbReference type="AlphaFoldDB" id="A0A0A5HYH8"/>
<gene>
    <name evidence="2" type="ORF">N781_09745</name>
</gene>
<accession>A0A0A5HYH8</accession>
<evidence type="ECO:0000256" key="1">
    <source>
        <dbReference type="SAM" id="MobiDB-lite"/>
    </source>
</evidence>
<feature type="compositionally biased region" description="Polar residues" evidence="1">
    <location>
        <begin position="55"/>
        <end position="70"/>
    </location>
</feature>
<proteinExistence type="predicted"/>
<sequence>MNYVIGIFLAASLMLAGCADDAEQESDSQENASQTKTKEEDKEQRDSKKNDEQPTKATDNPQAPDTSSLTEVGDYHKDEDGSATLEARSTYNETTQIGDVELTISDVKVLNYSPSMDLIDFFHPYSDNETNFNYVKLHVTVENTSDEPVDFAPVSVLETNAGEKKDFEGDFYLEELYGVYEGNEERSGQMGFVLNDTEIEKLSTITVRTSDVFDEDKTSQAKAKTIEIPIEGS</sequence>
<organism evidence="2 3">
    <name type="scientific">Pontibacillus halophilus JSM 076056 = DSM 19796</name>
    <dbReference type="NCBI Taxonomy" id="1385510"/>
    <lineage>
        <taxon>Bacteria</taxon>
        <taxon>Bacillati</taxon>
        <taxon>Bacillota</taxon>
        <taxon>Bacilli</taxon>
        <taxon>Bacillales</taxon>
        <taxon>Bacillaceae</taxon>
        <taxon>Pontibacillus</taxon>
    </lineage>
</organism>
<name>A0A0A5HYH8_9BACI</name>
<protein>
    <recommendedName>
        <fullName evidence="4">DUF4352 domain-containing protein</fullName>
    </recommendedName>
</protein>
<dbReference type="RefSeq" id="WP_051240115.1">
    <property type="nucleotide sequence ID" value="NZ_AULI01000026.1"/>
</dbReference>
<dbReference type="Gene3D" id="2.60.40.4110">
    <property type="entry name" value="Protein of unknown function DUF4354"/>
    <property type="match status" value="1"/>
</dbReference>
<evidence type="ECO:0008006" key="4">
    <source>
        <dbReference type="Google" id="ProtNLM"/>
    </source>
</evidence>
<dbReference type="Proteomes" id="UP000030528">
    <property type="component" value="Unassembled WGS sequence"/>
</dbReference>
<feature type="region of interest" description="Disordered" evidence="1">
    <location>
        <begin position="20"/>
        <end position="77"/>
    </location>
</feature>